<dbReference type="AlphaFoldDB" id="A0A292Q756"/>
<feature type="non-terminal residue" evidence="3">
    <location>
        <position position="271"/>
    </location>
</feature>
<feature type="non-terminal residue" evidence="3">
    <location>
        <position position="1"/>
    </location>
</feature>
<organism evidence="3 4">
    <name type="scientific">Tuber aestivum</name>
    <name type="common">summer truffle</name>
    <dbReference type="NCBI Taxonomy" id="59557"/>
    <lineage>
        <taxon>Eukaryota</taxon>
        <taxon>Fungi</taxon>
        <taxon>Dikarya</taxon>
        <taxon>Ascomycota</taxon>
        <taxon>Pezizomycotina</taxon>
        <taxon>Pezizomycetes</taxon>
        <taxon>Pezizales</taxon>
        <taxon>Tuberaceae</taxon>
        <taxon>Tuber</taxon>
    </lineage>
</organism>
<proteinExistence type="predicted"/>
<sequence>GVEVYQLCDDYRDVVKEGQQDFKRLGDGIRGIDQQLKEIQSLAAQGDENNNPQYPRLLEWTKNESLESYTRTLEELKEGLDVLEGRKSSGKLVGPFHEPKVERYLGLIEEQRLKLQLLLRPAKTETVAKVSRKIDEEEWGGMLRWLKVVDPSADFSSALAVREPGTGSWFLKGHEYIDWKEGRGSVLWLHGMPGCGKSVLSATAIEDVRHLCNTNDDHALAYFYFTFSDSEKQNLLNLLLSIIGQLLEGISGPGLPDVVEDLYYGSRVNRK</sequence>
<dbReference type="Gene3D" id="3.40.50.300">
    <property type="entry name" value="P-loop containing nucleotide triphosphate hydrolases"/>
    <property type="match status" value="1"/>
</dbReference>
<evidence type="ECO:0000313" key="3">
    <source>
        <dbReference type="EMBL" id="CUS15244.1"/>
    </source>
</evidence>
<dbReference type="Pfam" id="PF24883">
    <property type="entry name" value="NPHP3_N"/>
    <property type="match status" value="1"/>
</dbReference>
<evidence type="ECO:0000256" key="1">
    <source>
        <dbReference type="ARBA" id="ARBA00022737"/>
    </source>
</evidence>
<accession>A0A292Q756</accession>
<dbReference type="Proteomes" id="UP001412239">
    <property type="component" value="Unassembled WGS sequence"/>
</dbReference>
<protein>
    <recommendedName>
        <fullName evidence="2">Nephrocystin 3-like N-terminal domain-containing protein</fullName>
    </recommendedName>
</protein>
<evidence type="ECO:0000259" key="2">
    <source>
        <dbReference type="Pfam" id="PF24883"/>
    </source>
</evidence>
<dbReference type="InterPro" id="IPR056884">
    <property type="entry name" value="NPHP3-like_N"/>
</dbReference>
<dbReference type="EMBL" id="LN890949">
    <property type="protein sequence ID" value="CUS15244.1"/>
    <property type="molecule type" value="Genomic_DNA"/>
</dbReference>
<dbReference type="PANTHER" id="PTHR10039">
    <property type="entry name" value="AMELOGENIN"/>
    <property type="match status" value="1"/>
</dbReference>
<gene>
    <name evidence="3" type="ORF">GSTUAT00000711001</name>
</gene>
<dbReference type="InterPro" id="IPR027417">
    <property type="entry name" value="P-loop_NTPase"/>
</dbReference>
<reference evidence="3" key="1">
    <citation type="submission" date="2015-10" db="EMBL/GenBank/DDBJ databases">
        <authorList>
            <person name="Regsiter A."/>
            <person name="william w."/>
        </authorList>
    </citation>
    <scope>NUCLEOTIDE SEQUENCE</scope>
    <source>
        <strain evidence="3">Montdore</strain>
    </source>
</reference>
<feature type="domain" description="Nephrocystin 3-like N-terminal" evidence="2">
    <location>
        <begin position="165"/>
        <end position="249"/>
    </location>
</feature>
<keyword evidence="4" id="KW-1185">Reference proteome</keyword>
<name>A0A292Q756_9PEZI</name>
<dbReference type="SUPFAM" id="SSF52540">
    <property type="entry name" value="P-loop containing nucleoside triphosphate hydrolases"/>
    <property type="match status" value="1"/>
</dbReference>
<keyword evidence="1" id="KW-0677">Repeat</keyword>
<evidence type="ECO:0000313" key="4">
    <source>
        <dbReference type="Proteomes" id="UP001412239"/>
    </source>
</evidence>
<dbReference type="PANTHER" id="PTHR10039:SF16">
    <property type="entry name" value="GPI INOSITOL-DEACYLASE"/>
    <property type="match status" value="1"/>
</dbReference>